<evidence type="ECO:0000313" key="3">
    <source>
        <dbReference type="Proteomes" id="UP000290289"/>
    </source>
</evidence>
<feature type="domain" description="DUF936" evidence="1">
    <location>
        <begin position="6"/>
        <end position="74"/>
    </location>
</feature>
<gene>
    <name evidence="2" type="ORF">DVH24_034369</name>
</gene>
<dbReference type="STRING" id="3750.A0A498IVT3"/>
<dbReference type="PANTHER" id="PTHR31928:SF12">
    <property type="entry name" value="DUF3741 DOMAIN-CONTAINING PROTEIN"/>
    <property type="match status" value="1"/>
</dbReference>
<comment type="caution">
    <text evidence="2">The sequence shown here is derived from an EMBL/GenBank/DDBJ whole genome shotgun (WGS) entry which is preliminary data.</text>
</comment>
<dbReference type="PANTHER" id="PTHR31928">
    <property type="entry name" value="EXPRESSED PROTEIN"/>
    <property type="match status" value="1"/>
</dbReference>
<dbReference type="InterPro" id="IPR048297">
    <property type="entry name" value="DUF936_dom_pln"/>
</dbReference>
<dbReference type="AlphaFoldDB" id="A0A498IVT3"/>
<keyword evidence="3" id="KW-1185">Reference proteome</keyword>
<evidence type="ECO:0000259" key="1">
    <source>
        <dbReference type="Pfam" id="PF06075"/>
    </source>
</evidence>
<reference evidence="2 3" key="1">
    <citation type="submission" date="2018-10" db="EMBL/GenBank/DDBJ databases">
        <title>A high-quality apple genome assembly.</title>
        <authorList>
            <person name="Hu J."/>
        </authorList>
    </citation>
    <scope>NUCLEOTIDE SEQUENCE [LARGE SCALE GENOMIC DNA]</scope>
    <source>
        <strain evidence="3">cv. HFTH1</strain>
        <tissue evidence="2">Young leaf</tissue>
    </source>
</reference>
<dbReference type="Pfam" id="PF06075">
    <property type="entry name" value="DUF936"/>
    <property type="match status" value="1"/>
</dbReference>
<dbReference type="Proteomes" id="UP000290289">
    <property type="component" value="Chromosome 10"/>
</dbReference>
<organism evidence="2 3">
    <name type="scientific">Malus domestica</name>
    <name type="common">Apple</name>
    <name type="synonym">Pyrus malus</name>
    <dbReference type="NCBI Taxonomy" id="3750"/>
    <lineage>
        <taxon>Eukaryota</taxon>
        <taxon>Viridiplantae</taxon>
        <taxon>Streptophyta</taxon>
        <taxon>Embryophyta</taxon>
        <taxon>Tracheophyta</taxon>
        <taxon>Spermatophyta</taxon>
        <taxon>Magnoliopsida</taxon>
        <taxon>eudicotyledons</taxon>
        <taxon>Gunneridae</taxon>
        <taxon>Pentapetalae</taxon>
        <taxon>rosids</taxon>
        <taxon>fabids</taxon>
        <taxon>Rosales</taxon>
        <taxon>Rosaceae</taxon>
        <taxon>Amygdaloideae</taxon>
        <taxon>Maleae</taxon>
        <taxon>Malus</taxon>
    </lineage>
</organism>
<name>A0A498IVT3_MALDO</name>
<protein>
    <recommendedName>
        <fullName evidence="1">DUF936 domain-containing protein</fullName>
    </recommendedName>
</protein>
<evidence type="ECO:0000313" key="2">
    <source>
        <dbReference type="EMBL" id="RXH87469.1"/>
    </source>
</evidence>
<proteinExistence type="predicted"/>
<accession>A0A498IVT3</accession>
<dbReference type="InterPro" id="IPR010341">
    <property type="entry name" value="DUF936_pln"/>
</dbReference>
<sequence length="117" mass="12952">MSTLGSCVLLKLVEEMGSHEKFLSDQKPVLLQIRSIILVLAEGDLWPNQGFYLKILNSMHAMFASLPQEQDDMLEAAHSVPMLKGIGPFHGLFPCVGNPEDLFAIDKLADSEGHLIY</sequence>
<dbReference type="EMBL" id="RDQH01000336">
    <property type="protein sequence ID" value="RXH87469.1"/>
    <property type="molecule type" value="Genomic_DNA"/>
</dbReference>